<evidence type="ECO:0000313" key="1">
    <source>
        <dbReference type="EMBL" id="ETO63822.1"/>
    </source>
</evidence>
<dbReference type="EMBL" id="ANJA01003400">
    <property type="protein sequence ID" value="ETO63822.1"/>
    <property type="molecule type" value="Genomic_DNA"/>
</dbReference>
<reference evidence="1 2" key="1">
    <citation type="submission" date="2013-11" db="EMBL/GenBank/DDBJ databases">
        <title>The Genome Sequence of Phytophthora parasitica P1976.</title>
        <authorList>
            <consortium name="The Broad Institute Genomics Platform"/>
            <person name="Russ C."/>
            <person name="Tyler B."/>
            <person name="Panabieres F."/>
            <person name="Shan W."/>
            <person name="Tripathy S."/>
            <person name="Grunwald N."/>
            <person name="Machado M."/>
            <person name="Johnson C.S."/>
            <person name="Walker B."/>
            <person name="Young S."/>
            <person name="Zeng Q."/>
            <person name="Gargeya S."/>
            <person name="Fitzgerald M."/>
            <person name="Haas B."/>
            <person name="Abouelleil A."/>
            <person name="Allen A.W."/>
            <person name="Alvarado L."/>
            <person name="Arachchi H.M."/>
            <person name="Berlin A.M."/>
            <person name="Chapman S.B."/>
            <person name="Gainer-Dewar J."/>
            <person name="Goldberg J."/>
            <person name="Griggs A."/>
            <person name="Gujja S."/>
            <person name="Hansen M."/>
            <person name="Howarth C."/>
            <person name="Imamovic A."/>
            <person name="Ireland A."/>
            <person name="Larimer J."/>
            <person name="McCowan C."/>
            <person name="Murphy C."/>
            <person name="Pearson M."/>
            <person name="Poon T.W."/>
            <person name="Priest M."/>
            <person name="Roberts A."/>
            <person name="Saif S."/>
            <person name="Shea T."/>
            <person name="Sisk P."/>
            <person name="Sykes S."/>
            <person name="Wortman J."/>
            <person name="Nusbaum C."/>
            <person name="Birren B."/>
        </authorList>
    </citation>
    <scope>NUCLEOTIDE SEQUENCE [LARGE SCALE GENOMIC DNA]</scope>
    <source>
        <strain evidence="1 2">P1976</strain>
    </source>
</reference>
<proteinExistence type="predicted"/>
<organism evidence="1 2">
    <name type="scientific">Phytophthora nicotianae P1976</name>
    <dbReference type="NCBI Taxonomy" id="1317066"/>
    <lineage>
        <taxon>Eukaryota</taxon>
        <taxon>Sar</taxon>
        <taxon>Stramenopiles</taxon>
        <taxon>Oomycota</taxon>
        <taxon>Peronosporomycetes</taxon>
        <taxon>Peronosporales</taxon>
        <taxon>Peronosporaceae</taxon>
        <taxon>Phytophthora</taxon>
    </lineage>
</organism>
<sequence>MAMPHLRQTARPSEREGYTNLIDHLQRAGSDATIDSAYKHILRHGTSIPVVNVSSLAKGIHDWIEWTVMENRPLSFWECELVRKNTTLPKINAKSRKGHIRALVDVVRSEIKANLAGQWLGLVFDDPSDPTKREVNLLSFKPLKTRNFGSDAIIDVFDDVLDEYDLLLNQLCFFVGDNASVNISVGKKVKVP</sequence>
<protein>
    <recommendedName>
        <fullName evidence="3">DUF659 domain-containing protein</fullName>
    </recommendedName>
</protein>
<accession>A0A080ZB11</accession>
<dbReference type="AlphaFoldDB" id="A0A080ZB11"/>
<dbReference type="Proteomes" id="UP000028582">
    <property type="component" value="Unassembled WGS sequence"/>
</dbReference>
<name>A0A080ZB11_PHYNI</name>
<dbReference type="PANTHER" id="PTHR40866">
    <property type="entry name" value="BED-TYPE DOMAIN-CONTAINING PROTEIN"/>
    <property type="match status" value="1"/>
</dbReference>
<comment type="caution">
    <text evidence="1">The sequence shown here is derived from an EMBL/GenBank/DDBJ whole genome shotgun (WGS) entry which is preliminary data.</text>
</comment>
<dbReference type="PANTHER" id="PTHR40866:SF1">
    <property type="entry name" value="BED-TYPE DOMAIN-CONTAINING PROTEIN"/>
    <property type="match status" value="1"/>
</dbReference>
<gene>
    <name evidence="1" type="ORF">F444_18545</name>
</gene>
<evidence type="ECO:0000313" key="2">
    <source>
        <dbReference type="Proteomes" id="UP000028582"/>
    </source>
</evidence>
<evidence type="ECO:0008006" key="3">
    <source>
        <dbReference type="Google" id="ProtNLM"/>
    </source>
</evidence>